<comment type="caution">
    <text evidence="6">The sequence shown here is derived from an EMBL/GenBank/DDBJ whole genome shotgun (WGS) entry which is preliminary data.</text>
</comment>
<sequence>MLPTGNTEDKADFVASNGKVCFMFDLARLRLLLALHEQGTLHAAASTLHVSPSAASQQLATLTREVGAPLTEADGRKLRLTDAGRVLVHHAYVLLAEVERAEGEVQAAVKGELGQLTAGSFPSTISSLLIPAARALRIRHPRLRVDIREVKVPDCLDALSSGDLDVVVAVEADGVPPVEDARYTRVTLGTDDLDLALPSGHQFAQQAVVDLSLLEHAEWVSTIEGDACDRLLHSACASAGFRPVVRHRASDWMAILALVEAEMGVAFVPRGARVALPEGVVAVAAAGHRTRRHVYAAVRRGAEARPAVAGYLGALKEVATLTHSRSPAVADVG</sequence>
<dbReference type="InterPro" id="IPR036390">
    <property type="entry name" value="WH_DNA-bd_sf"/>
</dbReference>
<dbReference type="InterPro" id="IPR005119">
    <property type="entry name" value="LysR_subst-bd"/>
</dbReference>
<dbReference type="EMBL" id="BAAAHP010000194">
    <property type="protein sequence ID" value="GAA0898367.1"/>
    <property type="molecule type" value="Genomic_DNA"/>
</dbReference>
<gene>
    <name evidence="6" type="ORF">GCM10009559_60670</name>
</gene>
<organism evidence="6 7">
    <name type="scientific">Pseudonocardia zijingensis</name>
    <dbReference type="NCBI Taxonomy" id="153376"/>
    <lineage>
        <taxon>Bacteria</taxon>
        <taxon>Bacillati</taxon>
        <taxon>Actinomycetota</taxon>
        <taxon>Actinomycetes</taxon>
        <taxon>Pseudonocardiales</taxon>
        <taxon>Pseudonocardiaceae</taxon>
        <taxon>Pseudonocardia</taxon>
    </lineage>
</organism>
<dbReference type="CDD" id="cd08423">
    <property type="entry name" value="PBP2_LTTR_like_6"/>
    <property type="match status" value="1"/>
</dbReference>
<evidence type="ECO:0000259" key="5">
    <source>
        <dbReference type="PROSITE" id="PS50931"/>
    </source>
</evidence>
<dbReference type="Gene3D" id="1.10.10.10">
    <property type="entry name" value="Winged helix-like DNA-binding domain superfamily/Winged helix DNA-binding domain"/>
    <property type="match status" value="1"/>
</dbReference>
<evidence type="ECO:0000256" key="4">
    <source>
        <dbReference type="ARBA" id="ARBA00023163"/>
    </source>
</evidence>
<name>A0ABN1NAI8_9PSEU</name>
<dbReference type="SUPFAM" id="SSF46785">
    <property type="entry name" value="Winged helix' DNA-binding domain"/>
    <property type="match status" value="1"/>
</dbReference>
<accession>A0ABN1NAI8</accession>
<reference evidence="6 7" key="1">
    <citation type="journal article" date="2019" name="Int. J. Syst. Evol. Microbiol.">
        <title>The Global Catalogue of Microorganisms (GCM) 10K type strain sequencing project: providing services to taxonomists for standard genome sequencing and annotation.</title>
        <authorList>
            <consortium name="The Broad Institute Genomics Platform"/>
            <consortium name="The Broad Institute Genome Sequencing Center for Infectious Disease"/>
            <person name="Wu L."/>
            <person name="Ma J."/>
        </authorList>
    </citation>
    <scope>NUCLEOTIDE SEQUENCE [LARGE SCALE GENOMIC DNA]</scope>
    <source>
        <strain evidence="6 7">JCM 11117</strain>
    </source>
</reference>
<dbReference type="Proteomes" id="UP001499967">
    <property type="component" value="Unassembled WGS sequence"/>
</dbReference>
<keyword evidence="7" id="KW-1185">Reference proteome</keyword>
<keyword evidence="4" id="KW-0804">Transcription</keyword>
<evidence type="ECO:0000313" key="7">
    <source>
        <dbReference type="Proteomes" id="UP001499967"/>
    </source>
</evidence>
<protein>
    <submittedName>
        <fullName evidence="6">LysR family transcriptional regulator</fullName>
    </submittedName>
</protein>
<evidence type="ECO:0000256" key="1">
    <source>
        <dbReference type="ARBA" id="ARBA00009437"/>
    </source>
</evidence>
<dbReference type="PROSITE" id="PS50931">
    <property type="entry name" value="HTH_LYSR"/>
    <property type="match status" value="1"/>
</dbReference>
<evidence type="ECO:0000256" key="2">
    <source>
        <dbReference type="ARBA" id="ARBA00023015"/>
    </source>
</evidence>
<dbReference type="InterPro" id="IPR000847">
    <property type="entry name" value="LysR_HTH_N"/>
</dbReference>
<dbReference type="PANTHER" id="PTHR30346:SF29">
    <property type="entry name" value="LYSR SUBSTRATE-BINDING"/>
    <property type="match status" value="1"/>
</dbReference>
<dbReference type="SUPFAM" id="SSF53850">
    <property type="entry name" value="Periplasmic binding protein-like II"/>
    <property type="match status" value="1"/>
</dbReference>
<dbReference type="Pfam" id="PF03466">
    <property type="entry name" value="LysR_substrate"/>
    <property type="match status" value="1"/>
</dbReference>
<dbReference type="PANTHER" id="PTHR30346">
    <property type="entry name" value="TRANSCRIPTIONAL DUAL REGULATOR HCAR-RELATED"/>
    <property type="match status" value="1"/>
</dbReference>
<proteinExistence type="inferred from homology"/>
<dbReference type="Pfam" id="PF00126">
    <property type="entry name" value="HTH_1"/>
    <property type="match status" value="1"/>
</dbReference>
<evidence type="ECO:0000256" key="3">
    <source>
        <dbReference type="ARBA" id="ARBA00023125"/>
    </source>
</evidence>
<dbReference type="InterPro" id="IPR036388">
    <property type="entry name" value="WH-like_DNA-bd_sf"/>
</dbReference>
<keyword evidence="2" id="KW-0805">Transcription regulation</keyword>
<dbReference type="Gene3D" id="3.40.190.10">
    <property type="entry name" value="Periplasmic binding protein-like II"/>
    <property type="match status" value="2"/>
</dbReference>
<keyword evidence="3" id="KW-0238">DNA-binding</keyword>
<feature type="domain" description="HTH lysR-type" evidence="5">
    <location>
        <begin position="24"/>
        <end position="81"/>
    </location>
</feature>
<evidence type="ECO:0000313" key="6">
    <source>
        <dbReference type="EMBL" id="GAA0898367.1"/>
    </source>
</evidence>
<comment type="similarity">
    <text evidence="1">Belongs to the LysR transcriptional regulatory family.</text>
</comment>